<dbReference type="EMBL" id="CP095049">
    <property type="protein sequence ID" value="UOQ51855.1"/>
    <property type="molecule type" value="Genomic_DNA"/>
</dbReference>
<dbReference type="GO" id="GO:0051213">
    <property type="term" value="F:dioxygenase activity"/>
    <property type="evidence" value="ECO:0007669"/>
    <property type="project" value="UniProtKB-KW"/>
</dbReference>
<keyword evidence="2" id="KW-0223">Dioxygenase</keyword>
<dbReference type="PANTHER" id="PTHR20883:SF48">
    <property type="entry name" value="ECTOINE DIOXYGENASE"/>
    <property type="match status" value="1"/>
</dbReference>
<name>A0ABY4F5K6_9BACT</name>
<protein>
    <submittedName>
        <fullName evidence="2">Phytanoyl-CoA dioxygenase family protein</fullName>
    </submittedName>
</protein>
<accession>A0ABY4F5K6</accession>
<evidence type="ECO:0000313" key="3">
    <source>
        <dbReference type="Proteomes" id="UP000831785"/>
    </source>
</evidence>
<evidence type="ECO:0000256" key="1">
    <source>
        <dbReference type="ARBA" id="ARBA00001954"/>
    </source>
</evidence>
<dbReference type="SUPFAM" id="SSF51197">
    <property type="entry name" value="Clavaminate synthase-like"/>
    <property type="match status" value="1"/>
</dbReference>
<keyword evidence="2" id="KW-0560">Oxidoreductase</keyword>
<dbReference type="RefSeq" id="WP_244715294.1">
    <property type="nucleotide sequence ID" value="NZ_CP095049.1"/>
</dbReference>
<comment type="cofactor">
    <cofactor evidence="1">
        <name>Fe(2+)</name>
        <dbReference type="ChEBI" id="CHEBI:29033"/>
    </cofactor>
</comment>
<organism evidence="2 3">
    <name type="scientific">Hymenobacter cellulosivorans</name>
    <dbReference type="NCBI Taxonomy" id="2932249"/>
    <lineage>
        <taxon>Bacteria</taxon>
        <taxon>Pseudomonadati</taxon>
        <taxon>Bacteroidota</taxon>
        <taxon>Cytophagia</taxon>
        <taxon>Cytophagales</taxon>
        <taxon>Hymenobacteraceae</taxon>
        <taxon>Hymenobacter</taxon>
    </lineage>
</organism>
<dbReference type="InterPro" id="IPR008775">
    <property type="entry name" value="Phytyl_CoA_dOase-like"/>
</dbReference>
<dbReference type="PANTHER" id="PTHR20883">
    <property type="entry name" value="PHYTANOYL-COA DIOXYGENASE DOMAIN CONTAINING 1"/>
    <property type="match status" value="1"/>
</dbReference>
<sequence>MQDQGFAVQPALLQPAETAAVLHAIEQAPTTGPNFRRSQDLFAIRNVLGEIPSLQPILAASTLPQLLRALFPAGCHLVKSIYFDKPAHSNWLVAWHQDLMISVNHRAELPGYGPWTSKAEGVAVQPPRQVLENICTIRLHLDACDADNGALKVVLGSHQEGPLPGAKLAGRTAGAVVCPAPAGGAMLMKPLLLHASNRSQSARSRRVLHLEFASVELPQGLQWREKRQLA</sequence>
<evidence type="ECO:0000313" key="2">
    <source>
        <dbReference type="EMBL" id="UOQ51855.1"/>
    </source>
</evidence>
<dbReference type="Pfam" id="PF05721">
    <property type="entry name" value="PhyH"/>
    <property type="match status" value="1"/>
</dbReference>
<dbReference type="Proteomes" id="UP000831785">
    <property type="component" value="Chromosome"/>
</dbReference>
<proteinExistence type="predicted"/>
<reference evidence="2 3" key="1">
    <citation type="submission" date="2022-04" db="EMBL/GenBank/DDBJ databases">
        <title>Hymenobacter sp. isolated from the air.</title>
        <authorList>
            <person name="Won M."/>
            <person name="Lee C.-M."/>
            <person name="Woen H.-Y."/>
            <person name="Kwon S.-W."/>
        </authorList>
    </citation>
    <scope>NUCLEOTIDE SEQUENCE [LARGE SCALE GENOMIC DNA]</scope>
    <source>
        <strain evidence="3">5116 S-27</strain>
    </source>
</reference>
<gene>
    <name evidence="2" type="ORF">MUN80_19085</name>
</gene>
<keyword evidence="3" id="KW-1185">Reference proteome</keyword>
<dbReference type="Gene3D" id="2.60.120.620">
    <property type="entry name" value="q2cbj1_9rhob like domain"/>
    <property type="match status" value="1"/>
</dbReference>